<dbReference type="Pfam" id="PF00724">
    <property type="entry name" value="Oxidored_FMN"/>
    <property type="match status" value="1"/>
</dbReference>
<dbReference type="GO" id="GO:0010181">
    <property type="term" value="F:FMN binding"/>
    <property type="evidence" value="ECO:0007669"/>
    <property type="project" value="InterPro"/>
</dbReference>
<reference evidence="4 5" key="1">
    <citation type="journal article" date="2017" name="ISME J.">
        <title>Energy and carbon metabolisms in a deep terrestrial subsurface fluid microbial community.</title>
        <authorList>
            <person name="Momper L."/>
            <person name="Jungbluth S.P."/>
            <person name="Lee M.D."/>
            <person name="Amend J.P."/>
        </authorList>
    </citation>
    <scope>NUCLEOTIDE SEQUENCE [LARGE SCALE GENOMIC DNA]</scope>
    <source>
        <strain evidence="4">SURF_17</strain>
    </source>
</reference>
<name>A0A419F4V4_9BACT</name>
<accession>A0A419F4V4</accession>
<dbReference type="InterPro" id="IPR001155">
    <property type="entry name" value="OxRdtase_FMN_N"/>
</dbReference>
<keyword evidence="1" id="KW-0285">Flavoprotein</keyword>
<dbReference type="InterPro" id="IPR013785">
    <property type="entry name" value="Aldolase_TIM"/>
</dbReference>
<dbReference type="Gene3D" id="3.20.20.70">
    <property type="entry name" value="Aldolase class I"/>
    <property type="match status" value="1"/>
</dbReference>
<evidence type="ECO:0000313" key="5">
    <source>
        <dbReference type="Proteomes" id="UP000285961"/>
    </source>
</evidence>
<proteinExistence type="predicted"/>
<organism evidence="4 5">
    <name type="scientific">Candidatus Abyssobacteria bacterium SURF_17</name>
    <dbReference type="NCBI Taxonomy" id="2093361"/>
    <lineage>
        <taxon>Bacteria</taxon>
        <taxon>Pseudomonadati</taxon>
        <taxon>Candidatus Hydrogenedentota</taxon>
        <taxon>Candidatus Abyssobacteria</taxon>
    </lineage>
</organism>
<dbReference type="EMBL" id="QZKI01000026">
    <property type="protein sequence ID" value="RJP73524.1"/>
    <property type="molecule type" value="Genomic_DNA"/>
</dbReference>
<sequence>MAYKFLTRPLTVRNTTFPNRVVFPPVQTNYASETGEATDRLIRFHETIARNNVGLSIVGATGISPHSRLGPQSLCLYDDRHIAPARRLFDAIRKAGSVPAVQLNHGGRVMSPELAGGTVVGPSALASPAAGIVPHALSLEEVEQIIGQFVHAAEAAKTAGAAMVEFHGAHSFLLNQFMSPASNTRNDKYGGSTENRARIVREILERTRPRVGNDFVLGLRMSVDEYVDGGLTVEESRKMVNLFIESGLDIIHVSGGGIDTGPRMIQEAAEGNIVKLAGEIKKFVNIPVIAVGGILRLEQAESALKDGLADMVALARALIADPKLVTKSLDGKPETVLECTGCLQCFMEGERPGMTCSVNENL</sequence>
<comment type="caution">
    <text evidence="4">The sequence shown here is derived from an EMBL/GenBank/DDBJ whole genome shotgun (WGS) entry which is preliminary data.</text>
</comment>
<keyword evidence="2" id="KW-0560">Oxidoreductase</keyword>
<dbReference type="PANTHER" id="PTHR43656">
    <property type="entry name" value="BINDING OXIDOREDUCTASE, PUTATIVE (AFU_ORTHOLOGUE AFUA_2G08260)-RELATED"/>
    <property type="match status" value="1"/>
</dbReference>
<gene>
    <name evidence="4" type="ORF">C4532_04220</name>
</gene>
<dbReference type="GO" id="GO:0016491">
    <property type="term" value="F:oxidoreductase activity"/>
    <property type="evidence" value="ECO:0007669"/>
    <property type="project" value="UniProtKB-KW"/>
</dbReference>
<evidence type="ECO:0000256" key="2">
    <source>
        <dbReference type="ARBA" id="ARBA00023002"/>
    </source>
</evidence>
<dbReference type="InterPro" id="IPR051799">
    <property type="entry name" value="NADH_flavin_oxidoreductase"/>
</dbReference>
<evidence type="ECO:0000256" key="1">
    <source>
        <dbReference type="ARBA" id="ARBA00022630"/>
    </source>
</evidence>
<dbReference type="SUPFAM" id="SSF51395">
    <property type="entry name" value="FMN-linked oxidoreductases"/>
    <property type="match status" value="1"/>
</dbReference>
<dbReference type="AlphaFoldDB" id="A0A419F4V4"/>
<protein>
    <submittedName>
        <fullName evidence="4">NADH:flavin oxidoreductase</fullName>
    </submittedName>
</protein>
<dbReference type="Proteomes" id="UP000285961">
    <property type="component" value="Unassembled WGS sequence"/>
</dbReference>
<evidence type="ECO:0000259" key="3">
    <source>
        <dbReference type="Pfam" id="PF00724"/>
    </source>
</evidence>
<dbReference type="PANTHER" id="PTHR43656:SF2">
    <property type="entry name" value="BINDING OXIDOREDUCTASE, PUTATIVE (AFU_ORTHOLOGUE AFUA_2G08260)-RELATED"/>
    <property type="match status" value="1"/>
</dbReference>
<dbReference type="CDD" id="cd02803">
    <property type="entry name" value="OYE_like_FMN_family"/>
    <property type="match status" value="1"/>
</dbReference>
<feature type="domain" description="NADH:flavin oxidoreductase/NADH oxidase N-terminal" evidence="3">
    <location>
        <begin position="8"/>
        <end position="328"/>
    </location>
</feature>
<evidence type="ECO:0000313" key="4">
    <source>
        <dbReference type="EMBL" id="RJP73524.1"/>
    </source>
</evidence>